<dbReference type="InterPro" id="IPR050556">
    <property type="entry name" value="Type_II_TA_system_RNase"/>
</dbReference>
<organism evidence="10 11">
    <name type="scientific">Actinacidiphila oryziradicis</name>
    <dbReference type="NCBI Taxonomy" id="2571141"/>
    <lineage>
        <taxon>Bacteria</taxon>
        <taxon>Bacillati</taxon>
        <taxon>Actinomycetota</taxon>
        <taxon>Actinomycetes</taxon>
        <taxon>Kitasatosporales</taxon>
        <taxon>Streptomycetaceae</taxon>
        <taxon>Actinacidiphila</taxon>
    </lineage>
</organism>
<dbReference type="Pfam" id="PF01850">
    <property type="entry name" value="PIN"/>
    <property type="match status" value="1"/>
</dbReference>
<sequence length="136" mass="15345">MRYLIDKSALARRTKPAVRSVLDPFVQRGLLAVTGAVEMEILYSARNHREAEQLRYWLSGFDYLPCPDEVWDRAKEIQALATRKGSHRALSMADLLIAATAERHGVTVLHYDEDYEQIAAITGQPHQWVVPVGTAD</sequence>
<comment type="caution">
    <text evidence="10">The sequence shown here is derived from an EMBL/GenBank/DDBJ whole genome shotgun (WGS) entry which is preliminary data.</text>
</comment>
<keyword evidence="3 8" id="KW-0540">Nuclease</keyword>
<dbReference type="SUPFAM" id="SSF88723">
    <property type="entry name" value="PIN domain-like"/>
    <property type="match status" value="1"/>
</dbReference>
<feature type="domain" description="PIN" evidence="9">
    <location>
        <begin position="23"/>
        <end position="119"/>
    </location>
</feature>
<comment type="function">
    <text evidence="8">Toxic component of a toxin-antitoxin (TA) system. An RNase.</text>
</comment>
<keyword evidence="2 8" id="KW-1277">Toxin-antitoxin system</keyword>
<dbReference type="HAMAP" id="MF_00265">
    <property type="entry name" value="VapC_Nob1"/>
    <property type="match status" value="1"/>
</dbReference>
<evidence type="ECO:0000313" key="10">
    <source>
        <dbReference type="EMBL" id="TKA10446.1"/>
    </source>
</evidence>
<evidence type="ECO:0000256" key="7">
    <source>
        <dbReference type="ARBA" id="ARBA00038093"/>
    </source>
</evidence>
<comment type="cofactor">
    <cofactor evidence="1 8">
        <name>Mg(2+)</name>
        <dbReference type="ChEBI" id="CHEBI:18420"/>
    </cofactor>
</comment>
<evidence type="ECO:0000256" key="2">
    <source>
        <dbReference type="ARBA" id="ARBA00022649"/>
    </source>
</evidence>
<dbReference type="OrthoDB" id="5185254at2"/>
<evidence type="ECO:0000256" key="6">
    <source>
        <dbReference type="ARBA" id="ARBA00022842"/>
    </source>
</evidence>
<dbReference type="GO" id="GO:0000287">
    <property type="term" value="F:magnesium ion binding"/>
    <property type="evidence" value="ECO:0007669"/>
    <property type="project" value="UniProtKB-UniRule"/>
</dbReference>
<name>A0A4U0SLD0_9ACTN</name>
<keyword evidence="4 8" id="KW-0479">Metal-binding</keyword>
<protein>
    <recommendedName>
        <fullName evidence="8">Ribonuclease VapC</fullName>
        <shortName evidence="8">RNase VapC</shortName>
        <ecNumber evidence="8">3.1.-.-</ecNumber>
    </recommendedName>
    <alternativeName>
        <fullName evidence="8">Toxin VapC</fullName>
    </alternativeName>
</protein>
<evidence type="ECO:0000256" key="5">
    <source>
        <dbReference type="ARBA" id="ARBA00022801"/>
    </source>
</evidence>
<feature type="binding site" evidence="8">
    <location>
        <position position="94"/>
    </location>
    <ligand>
        <name>Mg(2+)</name>
        <dbReference type="ChEBI" id="CHEBI:18420"/>
    </ligand>
</feature>
<evidence type="ECO:0000256" key="3">
    <source>
        <dbReference type="ARBA" id="ARBA00022722"/>
    </source>
</evidence>
<proteinExistence type="inferred from homology"/>
<comment type="similarity">
    <text evidence="7 8">Belongs to the PINc/VapC protein family.</text>
</comment>
<evidence type="ECO:0000256" key="8">
    <source>
        <dbReference type="HAMAP-Rule" id="MF_00265"/>
    </source>
</evidence>
<evidence type="ECO:0000313" key="11">
    <source>
        <dbReference type="Proteomes" id="UP000305778"/>
    </source>
</evidence>
<dbReference type="AlphaFoldDB" id="A0A4U0SLD0"/>
<dbReference type="GO" id="GO:0016787">
    <property type="term" value="F:hydrolase activity"/>
    <property type="evidence" value="ECO:0007669"/>
    <property type="project" value="UniProtKB-KW"/>
</dbReference>
<gene>
    <name evidence="8" type="primary">vapC</name>
    <name evidence="10" type="ORF">FCI23_17355</name>
</gene>
<accession>A0A4U0SLD0</accession>
<dbReference type="Proteomes" id="UP000305778">
    <property type="component" value="Unassembled WGS sequence"/>
</dbReference>
<dbReference type="Gene3D" id="3.40.50.1010">
    <property type="entry name" value="5'-nuclease"/>
    <property type="match status" value="1"/>
</dbReference>
<dbReference type="PANTHER" id="PTHR33653">
    <property type="entry name" value="RIBONUCLEASE VAPC2"/>
    <property type="match status" value="1"/>
</dbReference>
<dbReference type="EC" id="3.1.-.-" evidence="8"/>
<feature type="binding site" evidence="8">
    <location>
        <position position="6"/>
    </location>
    <ligand>
        <name>Mg(2+)</name>
        <dbReference type="ChEBI" id="CHEBI:18420"/>
    </ligand>
</feature>
<keyword evidence="11" id="KW-1185">Reference proteome</keyword>
<dbReference type="InterPro" id="IPR022907">
    <property type="entry name" value="VapC_family"/>
</dbReference>
<evidence type="ECO:0000256" key="1">
    <source>
        <dbReference type="ARBA" id="ARBA00001946"/>
    </source>
</evidence>
<evidence type="ECO:0000256" key="4">
    <source>
        <dbReference type="ARBA" id="ARBA00022723"/>
    </source>
</evidence>
<dbReference type="GO" id="GO:0090729">
    <property type="term" value="F:toxin activity"/>
    <property type="evidence" value="ECO:0007669"/>
    <property type="project" value="UniProtKB-KW"/>
</dbReference>
<dbReference type="CDD" id="cd18755">
    <property type="entry name" value="PIN_MtVapC3_VapC21-like"/>
    <property type="match status" value="1"/>
</dbReference>
<keyword evidence="6 8" id="KW-0460">Magnesium</keyword>
<keyword evidence="8" id="KW-0800">Toxin</keyword>
<keyword evidence="5 8" id="KW-0378">Hydrolase</keyword>
<dbReference type="EMBL" id="SUMC01000014">
    <property type="protein sequence ID" value="TKA10446.1"/>
    <property type="molecule type" value="Genomic_DNA"/>
</dbReference>
<dbReference type="PANTHER" id="PTHR33653:SF1">
    <property type="entry name" value="RIBONUCLEASE VAPC2"/>
    <property type="match status" value="1"/>
</dbReference>
<dbReference type="RefSeq" id="WP_136724799.1">
    <property type="nucleotide sequence ID" value="NZ_SUMC01000014.1"/>
</dbReference>
<dbReference type="GO" id="GO:0004540">
    <property type="term" value="F:RNA nuclease activity"/>
    <property type="evidence" value="ECO:0007669"/>
    <property type="project" value="InterPro"/>
</dbReference>
<reference evidence="10 11" key="1">
    <citation type="submission" date="2019-04" db="EMBL/GenBank/DDBJ databases">
        <title>Streptomyces oryziradicis sp. nov., a novel actinomycete isolated from rhizosphere soil of rice (Oryza sativa L.).</title>
        <authorList>
            <person name="Li C."/>
        </authorList>
    </citation>
    <scope>NUCLEOTIDE SEQUENCE [LARGE SCALE GENOMIC DNA]</scope>
    <source>
        <strain evidence="10 11">NEAU-C40</strain>
    </source>
</reference>
<evidence type="ECO:0000259" key="9">
    <source>
        <dbReference type="Pfam" id="PF01850"/>
    </source>
</evidence>
<dbReference type="InterPro" id="IPR029060">
    <property type="entry name" value="PIN-like_dom_sf"/>
</dbReference>
<dbReference type="InterPro" id="IPR002716">
    <property type="entry name" value="PIN_dom"/>
</dbReference>